<dbReference type="GO" id="GO:0016020">
    <property type="term" value="C:membrane"/>
    <property type="evidence" value="ECO:0007669"/>
    <property type="project" value="UniProtKB-SubCell"/>
</dbReference>
<gene>
    <name evidence="7" type="ORF">AS202_01730</name>
</gene>
<dbReference type="AlphaFoldDB" id="A0A0S7EH26"/>
<comment type="similarity">
    <text evidence="2">Belongs to the peptidase S54 family.</text>
</comment>
<organism evidence="7 8">
    <name type="scientific">Myroides odoratimimus</name>
    <dbReference type="NCBI Taxonomy" id="76832"/>
    <lineage>
        <taxon>Bacteria</taxon>
        <taxon>Pseudomonadati</taxon>
        <taxon>Bacteroidota</taxon>
        <taxon>Flavobacteriia</taxon>
        <taxon>Flavobacteriales</taxon>
        <taxon>Flavobacteriaceae</taxon>
        <taxon>Myroides</taxon>
    </lineage>
</organism>
<sequence length="249" mass="27728">MRISETVKHLIIVNVIFFGASMFIPAIKELFAMYYFESPSFYVWQPLTHMFMHGSIMHILFNMFALFSFGSTLEMMWGGKKFLTFYLLCGFGAALLHTGVNYFSVHSAVSTLTDNGYNASDVMALLKEGKYDLRWGGILGDGQLHNFLSAYNTPVVGASGAVYGLLVAFAFMFPNAELMMMFIPVPIKAKYFVPGILLIDLYGGVAGSFSLFGGGGGIAHFAHIGGALMGYLLMMYYKKTQFNNNRWDR</sequence>
<comment type="subcellular location">
    <subcellularLocation>
        <location evidence="1">Membrane</location>
        <topology evidence="1">Multi-pass membrane protein</topology>
    </subcellularLocation>
</comment>
<reference evidence="7 8" key="1">
    <citation type="journal article" date="2016" name="J. Zhejiang Univ. Sci. B">
        <title>Antibiotic resistance mechanisms of Myroides sp.</title>
        <authorList>
            <person name="Hu S."/>
            <person name="Yuan S."/>
            <person name="Qu H."/>
            <person name="Jiang T."/>
            <person name="Zhou Y."/>
            <person name="Wang M."/>
            <person name="Ming D."/>
        </authorList>
    </citation>
    <scope>NUCLEOTIDE SEQUENCE [LARGE SCALE GENOMIC DNA]</scope>
    <source>
        <strain evidence="7 8">PR63039</strain>
    </source>
</reference>
<evidence type="ECO:0000256" key="1">
    <source>
        <dbReference type="ARBA" id="ARBA00004141"/>
    </source>
</evidence>
<dbReference type="EMBL" id="CP013690">
    <property type="protein sequence ID" value="ALU24968.1"/>
    <property type="molecule type" value="Genomic_DNA"/>
</dbReference>
<dbReference type="InterPro" id="IPR050925">
    <property type="entry name" value="Rhomboid_protease_S54"/>
</dbReference>
<evidence type="ECO:0000313" key="7">
    <source>
        <dbReference type="EMBL" id="ALU24968.1"/>
    </source>
</evidence>
<dbReference type="SMART" id="SM01160">
    <property type="entry name" value="DUF1751"/>
    <property type="match status" value="1"/>
</dbReference>
<keyword evidence="3" id="KW-0812">Transmembrane</keyword>
<evidence type="ECO:0000256" key="2">
    <source>
        <dbReference type="ARBA" id="ARBA00009045"/>
    </source>
</evidence>
<evidence type="ECO:0000256" key="5">
    <source>
        <dbReference type="ARBA" id="ARBA00022989"/>
    </source>
</evidence>
<keyword evidence="4" id="KW-0378">Hydrolase</keyword>
<keyword evidence="5" id="KW-1133">Transmembrane helix</keyword>
<dbReference type="Proteomes" id="UP000069030">
    <property type="component" value="Chromosome"/>
</dbReference>
<dbReference type="InterPro" id="IPR035952">
    <property type="entry name" value="Rhomboid-like_sf"/>
</dbReference>
<dbReference type="Gene3D" id="1.20.1540.10">
    <property type="entry name" value="Rhomboid-like"/>
    <property type="match status" value="1"/>
</dbReference>
<dbReference type="PANTHER" id="PTHR43731:SF14">
    <property type="entry name" value="PRESENILIN-ASSOCIATED RHOMBOID-LIKE PROTEIN, MITOCHONDRIAL"/>
    <property type="match status" value="1"/>
</dbReference>
<dbReference type="Pfam" id="PF01694">
    <property type="entry name" value="Rhomboid"/>
    <property type="match status" value="2"/>
</dbReference>
<dbReference type="InterPro" id="IPR022764">
    <property type="entry name" value="Peptidase_S54_rhomboid_dom"/>
</dbReference>
<dbReference type="SUPFAM" id="SSF144091">
    <property type="entry name" value="Rhomboid-like"/>
    <property type="match status" value="1"/>
</dbReference>
<dbReference type="eggNOG" id="COG0705">
    <property type="taxonomic scope" value="Bacteria"/>
</dbReference>
<keyword evidence="6" id="KW-0472">Membrane</keyword>
<dbReference type="KEGG" id="mod:AS202_01730"/>
<evidence type="ECO:0000256" key="4">
    <source>
        <dbReference type="ARBA" id="ARBA00022801"/>
    </source>
</evidence>
<dbReference type="RefSeq" id="WP_006260279.1">
    <property type="nucleotide sequence ID" value="NZ_BCMQ01000007.1"/>
</dbReference>
<dbReference type="GO" id="GO:0006508">
    <property type="term" value="P:proteolysis"/>
    <property type="evidence" value="ECO:0007669"/>
    <property type="project" value="UniProtKB-KW"/>
</dbReference>
<accession>A0A0S7EH26</accession>
<keyword evidence="7" id="KW-0645">Protease</keyword>
<evidence type="ECO:0000313" key="8">
    <source>
        <dbReference type="Proteomes" id="UP000069030"/>
    </source>
</evidence>
<dbReference type="PANTHER" id="PTHR43731">
    <property type="entry name" value="RHOMBOID PROTEASE"/>
    <property type="match status" value="1"/>
</dbReference>
<evidence type="ECO:0000256" key="3">
    <source>
        <dbReference type="ARBA" id="ARBA00022692"/>
    </source>
</evidence>
<name>A0A0S7EH26_9FLAO</name>
<dbReference type="GO" id="GO:0004252">
    <property type="term" value="F:serine-type endopeptidase activity"/>
    <property type="evidence" value="ECO:0007669"/>
    <property type="project" value="InterPro"/>
</dbReference>
<evidence type="ECO:0000256" key="6">
    <source>
        <dbReference type="ARBA" id="ARBA00023136"/>
    </source>
</evidence>
<protein>
    <submittedName>
        <fullName evidence="7">Rhomboid family intramembrane serine protease</fullName>
    </submittedName>
</protein>
<proteinExistence type="inferred from homology"/>